<evidence type="ECO:0000313" key="9">
    <source>
        <dbReference type="Proteomes" id="UP001209878"/>
    </source>
</evidence>
<dbReference type="GO" id="GO:0005886">
    <property type="term" value="C:plasma membrane"/>
    <property type="evidence" value="ECO:0007669"/>
    <property type="project" value="TreeGrafter"/>
</dbReference>
<comment type="caution">
    <text evidence="8">The sequence shown here is derived from an EMBL/GenBank/DDBJ whole genome shotgun (WGS) entry which is preliminary data.</text>
</comment>
<evidence type="ECO:0000256" key="6">
    <source>
        <dbReference type="SAM" id="Phobius"/>
    </source>
</evidence>
<dbReference type="Proteomes" id="UP001209878">
    <property type="component" value="Unassembled WGS sequence"/>
</dbReference>
<sequence>MCAYAIIIIAVFWMTEALPMAATALFPIMLMPFLGVAPSKIICRNYMKDSNFLFVGGLIVAVAIEKWNLHRRIALRVLITVGGTPKWLMMGFMSVTAFLSMWISNTATTAMLIPIVHAVLLKLEEMMNERIGILADEEGTMIGRTTQAKITAPPPAMQLTTLNVYCRTMTAEEMAEVKKYRKMGVALRLGVCVAANIGGTATLTGTGPNIVIQGQMDE</sequence>
<dbReference type="EMBL" id="JAODUO010000012">
    <property type="protein sequence ID" value="KAK2193455.1"/>
    <property type="molecule type" value="Genomic_DNA"/>
</dbReference>
<keyword evidence="3 6" id="KW-0812">Transmembrane</keyword>
<keyword evidence="7" id="KW-0732">Signal</keyword>
<evidence type="ECO:0000256" key="2">
    <source>
        <dbReference type="ARBA" id="ARBA00006772"/>
    </source>
</evidence>
<reference evidence="8" key="1">
    <citation type="journal article" date="2023" name="Mol. Biol. Evol.">
        <title>Third-Generation Sequencing Reveals the Adaptive Role of the Epigenome in Three Deep-Sea Polychaetes.</title>
        <authorList>
            <person name="Perez M."/>
            <person name="Aroh O."/>
            <person name="Sun Y."/>
            <person name="Lan Y."/>
            <person name="Juniper S.K."/>
            <person name="Young C.R."/>
            <person name="Angers B."/>
            <person name="Qian P.Y."/>
        </authorList>
    </citation>
    <scope>NUCLEOTIDE SEQUENCE</scope>
    <source>
        <strain evidence="8">R07B-5</strain>
    </source>
</reference>
<dbReference type="GO" id="GO:0005310">
    <property type="term" value="F:dicarboxylic acid transmembrane transporter activity"/>
    <property type="evidence" value="ECO:0007669"/>
    <property type="project" value="UniProtKB-ARBA"/>
</dbReference>
<feature type="signal peptide" evidence="7">
    <location>
        <begin position="1"/>
        <end position="17"/>
    </location>
</feature>
<comment type="subcellular location">
    <subcellularLocation>
        <location evidence="1">Membrane</location>
        <topology evidence="1">Multi-pass membrane protein</topology>
    </subcellularLocation>
</comment>
<gene>
    <name evidence="8" type="ORF">NP493_12g01007</name>
</gene>
<accession>A0AAD9PF21</accession>
<keyword evidence="5 6" id="KW-0472">Membrane</keyword>
<evidence type="ECO:0000256" key="4">
    <source>
        <dbReference type="ARBA" id="ARBA00022989"/>
    </source>
</evidence>
<evidence type="ECO:0000256" key="7">
    <source>
        <dbReference type="SAM" id="SignalP"/>
    </source>
</evidence>
<evidence type="ECO:0000256" key="1">
    <source>
        <dbReference type="ARBA" id="ARBA00004141"/>
    </source>
</evidence>
<name>A0AAD9PF21_RIDPI</name>
<feature type="transmembrane region" description="Helical" evidence="6">
    <location>
        <begin position="6"/>
        <end position="30"/>
    </location>
</feature>
<dbReference type="AlphaFoldDB" id="A0AAD9PF21"/>
<feature type="chain" id="PRO_5041941148" evidence="7">
    <location>
        <begin position="18"/>
        <end position="218"/>
    </location>
</feature>
<evidence type="ECO:0000256" key="5">
    <source>
        <dbReference type="ARBA" id="ARBA00023136"/>
    </source>
</evidence>
<evidence type="ECO:0000313" key="8">
    <source>
        <dbReference type="EMBL" id="KAK2193455.1"/>
    </source>
</evidence>
<dbReference type="GO" id="GO:0015556">
    <property type="term" value="F:C4-dicarboxylate transmembrane transporter activity"/>
    <property type="evidence" value="ECO:0007669"/>
    <property type="project" value="UniProtKB-ARBA"/>
</dbReference>
<dbReference type="InterPro" id="IPR001898">
    <property type="entry name" value="SLC13A/DASS"/>
</dbReference>
<protein>
    <submittedName>
        <fullName evidence="8">Uncharacterized protein</fullName>
    </submittedName>
</protein>
<dbReference type="PANTHER" id="PTHR10283:SF82">
    <property type="entry name" value="SOLUTE CARRIER FAMILY 13 MEMBER 2"/>
    <property type="match status" value="1"/>
</dbReference>
<dbReference type="Pfam" id="PF00939">
    <property type="entry name" value="Na_sulph_symp"/>
    <property type="match status" value="1"/>
</dbReference>
<proteinExistence type="inferred from homology"/>
<keyword evidence="4 6" id="KW-1133">Transmembrane helix</keyword>
<comment type="similarity">
    <text evidence="2">Belongs to the SLC13A/DASS transporter (TC 2.A.47) family. NADC subfamily.</text>
</comment>
<dbReference type="PANTHER" id="PTHR10283">
    <property type="entry name" value="SOLUTE CARRIER FAMILY 13 MEMBER"/>
    <property type="match status" value="1"/>
</dbReference>
<organism evidence="8 9">
    <name type="scientific">Ridgeia piscesae</name>
    <name type="common">Tubeworm</name>
    <dbReference type="NCBI Taxonomy" id="27915"/>
    <lineage>
        <taxon>Eukaryota</taxon>
        <taxon>Metazoa</taxon>
        <taxon>Spiralia</taxon>
        <taxon>Lophotrochozoa</taxon>
        <taxon>Annelida</taxon>
        <taxon>Polychaeta</taxon>
        <taxon>Sedentaria</taxon>
        <taxon>Canalipalpata</taxon>
        <taxon>Sabellida</taxon>
        <taxon>Siboglinidae</taxon>
        <taxon>Ridgeia</taxon>
    </lineage>
</organism>
<evidence type="ECO:0000256" key="3">
    <source>
        <dbReference type="ARBA" id="ARBA00022692"/>
    </source>
</evidence>
<feature type="transmembrane region" description="Helical" evidence="6">
    <location>
        <begin position="87"/>
        <end position="120"/>
    </location>
</feature>
<keyword evidence="9" id="KW-1185">Reference proteome</keyword>